<dbReference type="Gene3D" id="3.40.50.720">
    <property type="entry name" value="NAD(P)-binding Rossmann-like Domain"/>
    <property type="match status" value="1"/>
</dbReference>
<organism evidence="5 6">
    <name type="scientific">Georgenia halophila</name>
    <dbReference type="NCBI Taxonomy" id="620889"/>
    <lineage>
        <taxon>Bacteria</taxon>
        <taxon>Bacillati</taxon>
        <taxon>Actinomycetota</taxon>
        <taxon>Actinomycetes</taxon>
        <taxon>Micrococcales</taxon>
        <taxon>Bogoriellaceae</taxon>
        <taxon>Georgenia</taxon>
    </lineage>
</organism>
<dbReference type="InterPro" id="IPR036291">
    <property type="entry name" value="NAD(P)-bd_dom_sf"/>
</dbReference>
<evidence type="ECO:0000313" key="5">
    <source>
        <dbReference type="EMBL" id="GAA4422061.1"/>
    </source>
</evidence>
<dbReference type="SUPFAM" id="SSF51735">
    <property type="entry name" value="NAD(P)-binding Rossmann-fold domains"/>
    <property type="match status" value="1"/>
</dbReference>
<name>A0ABP8L3K3_9MICO</name>
<dbReference type="PANTHER" id="PTHR43580:SF2">
    <property type="entry name" value="CYTOKINE-LIKE NUCLEAR FACTOR N-PAC"/>
    <property type="match status" value="1"/>
</dbReference>
<dbReference type="RefSeq" id="WP_345215717.1">
    <property type="nucleotide sequence ID" value="NZ_BAABGN010000006.1"/>
</dbReference>
<gene>
    <name evidence="5" type="ORF">GCM10023169_15930</name>
</gene>
<sequence>MNQKLPPVTVIGLGPMGQAMARTLLAAGHAVTVWNRSPGRADALVEDGAHRAERPADAVAAAELIVLSLTDYRAMYDILDGASGALSGRTVVNLSSDTPEKTRQAATWTAGHGATFLTGGVMTPAPMVGTDDAFVYYSGPAAAFEQYRETLARIGAPRYLGEDPGLAQLMYQAHLDVFLTALSGLMHATALMRSAGIPASEFLPEVMPTLTEIPAMLGAGEDPGRQIDAGEHPGGLSTVTMMGATADHIVATSEAAAIDLGLPRAVRAHYHRAIADGHWRDNWTRIIDGIGDPR</sequence>
<evidence type="ECO:0000259" key="3">
    <source>
        <dbReference type="Pfam" id="PF03446"/>
    </source>
</evidence>
<evidence type="ECO:0000313" key="6">
    <source>
        <dbReference type="Proteomes" id="UP001500622"/>
    </source>
</evidence>
<dbReference type="Gene3D" id="1.10.1040.10">
    <property type="entry name" value="N-(1-d-carboxylethyl)-l-norvaline Dehydrogenase, domain 2"/>
    <property type="match status" value="1"/>
</dbReference>
<dbReference type="Pfam" id="PF21761">
    <property type="entry name" value="RedAm-like_C"/>
    <property type="match status" value="1"/>
</dbReference>
<evidence type="ECO:0000256" key="1">
    <source>
        <dbReference type="ARBA" id="ARBA00009080"/>
    </source>
</evidence>
<dbReference type="EMBL" id="BAABGN010000006">
    <property type="protein sequence ID" value="GAA4422061.1"/>
    <property type="molecule type" value="Genomic_DNA"/>
</dbReference>
<dbReference type="InterPro" id="IPR051265">
    <property type="entry name" value="HIBADH-related_NP60_sf"/>
</dbReference>
<comment type="similarity">
    <text evidence="1">Belongs to the HIBADH-related family.</text>
</comment>
<evidence type="ECO:0000259" key="4">
    <source>
        <dbReference type="Pfam" id="PF21761"/>
    </source>
</evidence>
<reference evidence="6" key="1">
    <citation type="journal article" date="2019" name="Int. J. Syst. Evol. Microbiol.">
        <title>The Global Catalogue of Microorganisms (GCM) 10K type strain sequencing project: providing services to taxonomists for standard genome sequencing and annotation.</title>
        <authorList>
            <consortium name="The Broad Institute Genomics Platform"/>
            <consortium name="The Broad Institute Genome Sequencing Center for Infectious Disease"/>
            <person name="Wu L."/>
            <person name="Ma J."/>
        </authorList>
    </citation>
    <scope>NUCLEOTIDE SEQUENCE [LARGE SCALE GENOMIC DNA]</scope>
    <source>
        <strain evidence="6">JCM 17810</strain>
    </source>
</reference>
<accession>A0ABP8L3K3</accession>
<dbReference type="PANTHER" id="PTHR43580">
    <property type="entry name" value="OXIDOREDUCTASE GLYR1-RELATED"/>
    <property type="match status" value="1"/>
</dbReference>
<feature type="domain" description="NADPH-dependent reductive aminase-like C-terminal" evidence="4">
    <location>
        <begin position="163"/>
        <end position="290"/>
    </location>
</feature>
<dbReference type="PIRSF" id="PIRSF000103">
    <property type="entry name" value="HIBADH"/>
    <property type="match status" value="1"/>
</dbReference>
<dbReference type="InterPro" id="IPR013328">
    <property type="entry name" value="6PGD_dom2"/>
</dbReference>
<comment type="caution">
    <text evidence="5">The sequence shown here is derived from an EMBL/GenBank/DDBJ whole genome shotgun (WGS) entry which is preliminary data.</text>
</comment>
<keyword evidence="2" id="KW-0560">Oxidoreductase</keyword>
<keyword evidence="6" id="KW-1185">Reference proteome</keyword>
<protein>
    <submittedName>
        <fullName evidence="5">NAD(P)-binding domain-containing protein</fullName>
    </submittedName>
</protein>
<dbReference type="Pfam" id="PF03446">
    <property type="entry name" value="NAD_binding_2"/>
    <property type="match status" value="1"/>
</dbReference>
<dbReference type="InterPro" id="IPR006115">
    <property type="entry name" value="6PGDH_NADP-bd"/>
</dbReference>
<evidence type="ECO:0000256" key="2">
    <source>
        <dbReference type="ARBA" id="ARBA00023002"/>
    </source>
</evidence>
<dbReference type="Proteomes" id="UP001500622">
    <property type="component" value="Unassembled WGS sequence"/>
</dbReference>
<proteinExistence type="inferred from homology"/>
<dbReference type="InterPro" id="IPR015815">
    <property type="entry name" value="HIBADH-related"/>
</dbReference>
<feature type="domain" description="6-phosphogluconate dehydrogenase NADP-binding" evidence="3">
    <location>
        <begin position="8"/>
        <end position="156"/>
    </location>
</feature>
<dbReference type="InterPro" id="IPR048666">
    <property type="entry name" value="RedAm-like_C"/>
</dbReference>